<proteinExistence type="predicted"/>
<comment type="caution">
    <text evidence="3">The sequence shown here is derived from an EMBL/GenBank/DDBJ whole genome shotgun (WGS) entry which is preliminary data.</text>
</comment>
<evidence type="ECO:0000256" key="2">
    <source>
        <dbReference type="SAM" id="MobiDB-lite"/>
    </source>
</evidence>
<feature type="compositionally biased region" description="Basic and acidic residues" evidence="2">
    <location>
        <begin position="191"/>
        <end position="207"/>
    </location>
</feature>
<organism evidence="3 4">
    <name type="scientific">Ephemerocybe angulata</name>
    <dbReference type="NCBI Taxonomy" id="980116"/>
    <lineage>
        <taxon>Eukaryota</taxon>
        <taxon>Fungi</taxon>
        <taxon>Dikarya</taxon>
        <taxon>Basidiomycota</taxon>
        <taxon>Agaricomycotina</taxon>
        <taxon>Agaricomycetes</taxon>
        <taxon>Agaricomycetidae</taxon>
        <taxon>Agaricales</taxon>
        <taxon>Agaricineae</taxon>
        <taxon>Psathyrellaceae</taxon>
        <taxon>Ephemerocybe</taxon>
    </lineage>
</organism>
<dbReference type="AlphaFoldDB" id="A0A8H5FGA3"/>
<feature type="region of interest" description="Disordered" evidence="2">
    <location>
        <begin position="370"/>
        <end position="401"/>
    </location>
</feature>
<evidence type="ECO:0000313" key="3">
    <source>
        <dbReference type="EMBL" id="KAF5335711.1"/>
    </source>
</evidence>
<accession>A0A8H5FGA3</accession>
<keyword evidence="4" id="KW-1185">Reference proteome</keyword>
<dbReference type="OrthoDB" id="10294410at2759"/>
<feature type="region of interest" description="Disordered" evidence="2">
    <location>
        <begin position="96"/>
        <end position="276"/>
    </location>
</feature>
<feature type="compositionally biased region" description="Basic and acidic residues" evidence="2">
    <location>
        <begin position="389"/>
        <end position="401"/>
    </location>
</feature>
<evidence type="ECO:0000313" key="4">
    <source>
        <dbReference type="Proteomes" id="UP000541558"/>
    </source>
</evidence>
<feature type="coiled-coil region" evidence="1">
    <location>
        <begin position="340"/>
        <end position="367"/>
    </location>
</feature>
<reference evidence="3 4" key="1">
    <citation type="journal article" date="2020" name="ISME J.">
        <title>Uncovering the hidden diversity of litter-decomposition mechanisms in mushroom-forming fungi.</title>
        <authorList>
            <person name="Floudas D."/>
            <person name="Bentzer J."/>
            <person name="Ahren D."/>
            <person name="Johansson T."/>
            <person name="Persson P."/>
            <person name="Tunlid A."/>
        </authorList>
    </citation>
    <scope>NUCLEOTIDE SEQUENCE [LARGE SCALE GENOMIC DNA]</scope>
    <source>
        <strain evidence="3 4">CBS 175.51</strain>
    </source>
</reference>
<feature type="compositionally biased region" description="Polar residues" evidence="2">
    <location>
        <begin position="221"/>
        <end position="253"/>
    </location>
</feature>
<keyword evidence="1" id="KW-0175">Coiled coil</keyword>
<name>A0A8H5FGA3_9AGAR</name>
<dbReference type="EMBL" id="JAACJK010000060">
    <property type="protein sequence ID" value="KAF5335711.1"/>
    <property type="molecule type" value="Genomic_DNA"/>
</dbReference>
<gene>
    <name evidence="3" type="ORF">D9611_009743</name>
</gene>
<protein>
    <submittedName>
        <fullName evidence="3">Uncharacterized protein</fullName>
    </submittedName>
</protein>
<evidence type="ECO:0000256" key="1">
    <source>
        <dbReference type="SAM" id="Coils"/>
    </source>
</evidence>
<feature type="compositionally biased region" description="Polar residues" evidence="2">
    <location>
        <begin position="124"/>
        <end position="135"/>
    </location>
</feature>
<sequence length="401" mass="45054">MASSDDKVPPVRQVGQFQVLFKLDVPQAKTLRHAVEKLCDAHLNIKYTAMDSVNKKVFPIVVEKAMKLENVDKNSVVQRDFLIVWMRDYHSRVKRKITKPHDSSKEGTPVGPDHAREPDDDDATQTLAGTSSKRGPTTRAAARGGLSLKEPKISPKPTTISSDSDTEKVLTLKMPKILPRSTTSNRISKRKSSDERSSGEEDLEGSRTSKRRKVEGGSGRKSLTASVVGNAHVTQHGEQSMQVSTPAGSATSRQLDEYGPPEDRRMSPSGGPSSRWQISWREGIPVHTQRCEGCQAILKHHAEMTPGERKFVQGEMEERWNDDTIERELRKELYEKDILIASLQEKIDHSRESLAKFRDQVRELQNELDLRRNGKSEFGSPLYVPSSPDGRREDRLDDAQL</sequence>
<dbReference type="Proteomes" id="UP000541558">
    <property type="component" value="Unassembled WGS sequence"/>
</dbReference>